<gene>
    <name evidence="1" type="ORF">SAMN05192530_1044</name>
</gene>
<dbReference type="Proteomes" id="UP000198793">
    <property type="component" value="Unassembled WGS sequence"/>
</dbReference>
<evidence type="ECO:0000313" key="2">
    <source>
        <dbReference type="Proteomes" id="UP000198793"/>
    </source>
</evidence>
<name>A0A1H0HB61_9HYPH</name>
<organism evidence="1 2">
    <name type="scientific">Aureimonas jatrophae</name>
    <dbReference type="NCBI Taxonomy" id="1166073"/>
    <lineage>
        <taxon>Bacteria</taxon>
        <taxon>Pseudomonadati</taxon>
        <taxon>Pseudomonadota</taxon>
        <taxon>Alphaproteobacteria</taxon>
        <taxon>Hyphomicrobiales</taxon>
        <taxon>Aurantimonadaceae</taxon>
        <taxon>Aureimonas</taxon>
    </lineage>
</organism>
<dbReference type="STRING" id="1166073.SAMN05192530_1044"/>
<sequence>MGTTNARIDQSLSNISAHLTEIHQALGGLSASVAVLTQRFDSRRRSVGPEHSITRQKDNLVNGAIGYSYKSI</sequence>
<keyword evidence="2" id="KW-1185">Reference proteome</keyword>
<accession>A0A1H0HB61</accession>
<proteinExistence type="predicted"/>
<evidence type="ECO:0000313" key="1">
    <source>
        <dbReference type="EMBL" id="SDO16294.1"/>
    </source>
</evidence>
<reference evidence="1 2" key="1">
    <citation type="submission" date="2016-10" db="EMBL/GenBank/DDBJ databases">
        <authorList>
            <person name="de Groot N.N."/>
        </authorList>
    </citation>
    <scope>NUCLEOTIDE SEQUENCE [LARGE SCALE GENOMIC DNA]</scope>
    <source>
        <strain evidence="2">L7-484,KACC 16230,DSM 25025</strain>
    </source>
</reference>
<protein>
    <submittedName>
        <fullName evidence="1">Uncharacterized protein</fullName>
    </submittedName>
</protein>
<dbReference type="EMBL" id="FNIT01000004">
    <property type="protein sequence ID" value="SDO16294.1"/>
    <property type="molecule type" value="Genomic_DNA"/>
</dbReference>
<dbReference type="AlphaFoldDB" id="A0A1H0HB61"/>